<sequence length="298" mass="34354">MYLLNRDVVSSRILAEKFEVSHRTIQRDIEALNLAGIPVLSIKGSHGGYGIVEGFKMDKQITNTDDYLFIITALKGLCSAYDSKRLNTTLEKLLSLSSPQQGLKQKVYLDFSVLRENSDINNWVKLVEKAIDTGRAVEFAYTNADHHTSHRLAEPLALTYKWYTWYMFGYCCKKKAYRLFRLSRIGNLCITDNPFSVEHRNAEELMAEQERRDNRSYIDIKLLCKKESRVMAVEHFPVSHMSELGNGDIVIEIRVPENERMWFASLMSFGDKITVLEPDGLIARLNEKAQEIINLYKK</sequence>
<keyword evidence="5" id="KW-1185">Reference proteome</keyword>
<dbReference type="EMBL" id="AP018449">
    <property type="protein sequence ID" value="BBB89664.1"/>
    <property type="molecule type" value="Genomic_DNA"/>
</dbReference>
<feature type="domain" description="Helix-turn-helix type 11" evidence="1">
    <location>
        <begin position="4"/>
        <end position="49"/>
    </location>
</feature>
<dbReference type="PROSITE" id="PS52050">
    <property type="entry name" value="WYL"/>
    <property type="match status" value="1"/>
</dbReference>
<dbReference type="Gene3D" id="1.10.10.10">
    <property type="entry name" value="Winged helix-like DNA-binding domain superfamily/Winged helix DNA-binding domain"/>
    <property type="match status" value="1"/>
</dbReference>
<evidence type="ECO:0000259" key="3">
    <source>
        <dbReference type="Pfam" id="PF25583"/>
    </source>
</evidence>
<dbReference type="InterPro" id="IPR036390">
    <property type="entry name" value="WH_DNA-bd_sf"/>
</dbReference>
<organism evidence="4 5">
    <name type="scientific">Methylomusa anaerophila</name>
    <dbReference type="NCBI Taxonomy" id="1930071"/>
    <lineage>
        <taxon>Bacteria</taxon>
        <taxon>Bacillati</taxon>
        <taxon>Bacillota</taxon>
        <taxon>Negativicutes</taxon>
        <taxon>Selenomonadales</taxon>
        <taxon>Sporomusaceae</taxon>
        <taxon>Methylomusa</taxon>
    </lineage>
</organism>
<dbReference type="PANTHER" id="PTHR34580">
    <property type="match status" value="1"/>
</dbReference>
<evidence type="ECO:0000259" key="2">
    <source>
        <dbReference type="Pfam" id="PF13280"/>
    </source>
</evidence>
<gene>
    <name evidence="4" type="ORF">MAMMFC1_00297</name>
</gene>
<dbReference type="Pfam" id="PF13280">
    <property type="entry name" value="WYL"/>
    <property type="match status" value="1"/>
</dbReference>
<feature type="domain" description="WYL" evidence="2">
    <location>
        <begin position="125"/>
        <end position="188"/>
    </location>
</feature>
<name>A0A348AF16_9FIRM</name>
<dbReference type="Proteomes" id="UP000276437">
    <property type="component" value="Chromosome"/>
</dbReference>
<evidence type="ECO:0000313" key="4">
    <source>
        <dbReference type="EMBL" id="BBB89664.1"/>
    </source>
</evidence>
<dbReference type="Pfam" id="PF25583">
    <property type="entry name" value="WCX"/>
    <property type="match status" value="1"/>
</dbReference>
<evidence type="ECO:0000313" key="5">
    <source>
        <dbReference type="Proteomes" id="UP000276437"/>
    </source>
</evidence>
<evidence type="ECO:0000259" key="1">
    <source>
        <dbReference type="Pfam" id="PF08279"/>
    </source>
</evidence>
<dbReference type="InterPro" id="IPR036388">
    <property type="entry name" value="WH-like_DNA-bd_sf"/>
</dbReference>
<dbReference type="InterPro" id="IPR026881">
    <property type="entry name" value="WYL_dom"/>
</dbReference>
<dbReference type="Pfam" id="PF08279">
    <property type="entry name" value="HTH_11"/>
    <property type="match status" value="1"/>
</dbReference>
<dbReference type="PANTHER" id="PTHR34580:SF1">
    <property type="entry name" value="PROTEIN PAFC"/>
    <property type="match status" value="1"/>
</dbReference>
<accession>A0A348AF16</accession>
<protein>
    <submittedName>
        <fullName evidence="4">HTH domain protein</fullName>
    </submittedName>
</protein>
<reference evidence="4 5" key="1">
    <citation type="journal article" date="2018" name="Int. J. Syst. Evol. Microbiol.">
        <title>Methylomusa anaerophila gen. nov., sp. nov., an anaerobic methanol-utilizing bacterium isolated from a microbial fuel cell.</title>
        <authorList>
            <person name="Amano N."/>
            <person name="Yamamuro A."/>
            <person name="Miyahara M."/>
            <person name="Kouzuma A."/>
            <person name="Abe T."/>
            <person name="Watanabe K."/>
        </authorList>
    </citation>
    <scope>NUCLEOTIDE SEQUENCE [LARGE SCALE GENOMIC DNA]</scope>
    <source>
        <strain evidence="4 5">MMFC1</strain>
    </source>
</reference>
<dbReference type="InterPro" id="IPR013196">
    <property type="entry name" value="HTH_11"/>
</dbReference>
<dbReference type="PIRSF" id="PIRSF016838">
    <property type="entry name" value="PafC"/>
    <property type="match status" value="1"/>
</dbReference>
<feature type="domain" description="WCX" evidence="3">
    <location>
        <begin position="219"/>
        <end position="292"/>
    </location>
</feature>
<dbReference type="AlphaFoldDB" id="A0A348AF16"/>
<dbReference type="KEGG" id="mana:MAMMFC1_00297"/>
<dbReference type="InterPro" id="IPR051534">
    <property type="entry name" value="CBASS_pafABC_assoc_protein"/>
</dbReference>
<dbReference type="InterPro" id="IPR057727">
    <property type="entry name" value="WCX_dom"/>
</dbReference>
<dbReference type="InterPro" id="IPR028349">
    <property type="entry name" value="PafC-like"/>
</dbReference>
<dbReference type="SUPFAM" id="SSF46785">
    <property type="entry name" value="Winged helix' DNA-binding domain"/>
    <property type="match status" value="1"/>
</dbReference>
<proteinExistence type="predicted"/>